<accession>A0ABP9VUR4</accession>
<gene>
    <name evidence="1" type="ORF">Rcae01_04357</name>
</gene>
<organism evidence="1 2">
    <name type="scientific">Novipirellula caenicola</name>
    <dbReference type="NCBI Taxonomy" id="1536901"/>
    <lineage>
        <taxon>Bacteria</taxon>
        <taxon>Pseudomonadati</taxon>
        <taxon>Planctomycetota</taxon>
        <taxon>Planctomycetia</taxon>
        <taxon>Pirellulales</taxon>
        <taxon>Pirellulaceae</taxon>
        <taxon>Novipirellula</taxon>
    </lineage>
</organism>
<evidence type="ECO:0000313" key="2">
    <source>
        <dbReference type="Proteomes" id="UP001416858"/>
    </source>
</evidence>
<dbReference type="Proteomes" id="UP001416858">
    <property type="component" value="Unassembled WGS sequence"/>
</dbReference>
<reference evidence="1 2" key="1">
    <citation type="submission" date="2024-02" db="EMBL/GenBank/DDBJ databases">
        <title>Rhodopirellula caenicola NBRC 110016.</title>
        <authorList>
            <person name="Ichikawa N."/>
            <person name="Katano-Makiyama Y."/>
            <person name="Hidaka K."/>
        </authorList>
    </citation>
    <scope>NUCLEOTIDE SEQUENCE [LARGE SCALE GENOMIC DNA]</scope>
    <source>
        <strain evidence="1 2">NBRC 110016</strain>
    </source>
</reference>
<dbReference type="EMBL" id="BAABRO010000011">
    <property type="protein sequence ID" value="GAA5508888.1"/>
    <property type="molecule type" value="Genomic_DNA"/>
</dbReference>
<dbReference type="RefSeq" id="WP_345685633.1">
    <property type="nucleotide sequence ID" value="NZ_BAABRO010000011.1"/>
</dbReference>
<name>A0ABP9VUR4_9BACT</name>
<proteinExistence type="predicted"/>
<comment type="caution">
    <text evidence="1">The sequence shown here is derived from an EMBL/GenBank/DDBJ whole genome shotgun (WGS) entry which is preliminary data.</text>
</comment>
<keyword evidence="2" id="KW-1185">Reference proteome</keyword>
<evidence type="ECO:0000313" key="1">
    <source>
        <dbReference type="EMBL" id="GAA5508888.1"/>
    </source>
</evidence>
<sequence length="148" mass="16583">MTHHELPADLLTFLSGDHHLDYDSSDCEIGRFSFHRLADVRTIELLLSTHGDDWIADDPHNGEGHYIVDAFDLLADCDGYDPEGLFVFVPKLATYASFDCDHESLVMYPNLSWAQFAADPVRYINAAWGPDPDIAVAVNPIGQFPHRP</sequence>
<protein>
    <submittedName>
        <fullName evidence="1">Uncharacterized protein</fullName>
    </submittedName>
</protein>